<keyword evidence="2" id="KW-1185">Reference proteome</keyword>
<dbReference type="OrthoDB" id="19068at2"/>
<evidence type="ECO:0000313" key="1">
    <source>
        <dbReference type="EMBL" id="SPN73866.1"/>
    </source>
</evidence>
<evidence type="ECO:0000313" key="2">
    <source>
        <dbReference type="Proteomes" id="UP000244926"/>
    </source>
</evidence>
<dbReference type="PIRSF" id="PIRSF009431">
    <property type="entry name" value="DUF1347"/>
    <property type="match status" value="1"/>
</dbReference>
<dbReference type="InterPro" id="IPR010764">
    <property type="entry name" value="DUF1347"/>
</dbReference>
<gene>
    <name evidence="1" type="ORF">C10C_0721</name>
</gene>
<organism evidence="1 2">
    <name type="scientific">Chlamydia serpentis</name>
    <dbReference type="NCBI Taxonomy" id="1967782"/>
    <lineage>
        <taxon>Bacteria</taxon>
        <taxon>Pseudomonadati</taxon>
        <taxon>Chlamydiota</taxon>
        <taxon>Chlamydiia</taxon>
        <taxon>Chlamydiales</taxon>
        <taxon>Chlamydiaceae</taxon>
        <taxon>Chlamydia/Chlamydophila group</taxon>
        <taxon>Chlamydia</taxon>
    </lineage>
</organism>
<dbReference type="AlphaFoldDB" id="A0A2R8FC24"/>
<dbReference type="Pfam" id="PF07079">
    <property type="entry name" value="DUF1347"/>
    <property type="match status" value="1"/>
</dbReference>
<dbReference type="RefSeq" id="WP_108896809.1">
    <property type="nucleotide sequence ID" value="NZ_LT993738.1"/>
</dbReference>
<proteinExistence type="predicted"/>
<dbReference type="Proteomes" id="UP000244926">
    <property type="component" value="Chromosome I"/>
</dbReference>
<sequence length="610" mass="71288">MFRYILFGVFLFTCFSSGGALYYLCFCHDFSQRLKDKKSESIWNERQKELSDSVLHYLPAQQQRSHLVCFQGFLLQKQQKFSQADRIFSKLYDEVKDGPFLFREEILGGRLINSFFLEKIDVMETVLCLLHQCCPNSPYYHLFKALLCYKQHRFSEVTHQLTCWQEEKEKGMAPLLNLSLEHLLSDFFLDYIFAHSQIEQKMFAEGRVILNRNINKLLKHESEWNAKTYDRIVLLLCRSYLLELLESDSKHIYSDYYEMVLFYLKKIYILEQSPYAEFLPEQELISLIMKHIFILPKEKLQPLIQILEIWQKHYVNPDSALIVQTLVTQFSHRIEEVISFCEAITSFPGLEELRQQVVMTFGSLLANKVQQIETEEAKQCVAILHVLDPSISISEKLALSSDTLNNIVSKDDEKHTKLQNYLDLWKAIQSYDIDRQQLVQHLVHGAKDLWQQGGNDEKALNLLHLVLQFTGYDIECESVVFLFVKQVYKQALSSHAISRLLKLENFISETKLPVVVISEAEKANFLADAEYLFAHGDYNKCYLYSLWLTKIAPSSQAYRLAGLCLMENKCYDQALEFLCMLPLTDSLNDHRTQKALAFCQKYQSKDSDFS</sequence>
<reference evidence="2" key="1">
    <citation type="submission" date="2017-11" db="EMBL/GenBank/DDBJ databases">
        <authorList>
            <person name="Seth-Smith MB H."/>
        </authorList>
    </citation>
    <scope>NUCLEOTIDE SEQUENCE [LARGE SCALE GENOMIC DNA]</scope>
</reference>
<accession>A0A2R8FC24</accession>
<dbReference type="KEGG" id="csee:C10C_0721"/>
<name>A0A2R8FC24_9CHLA</name>
<dbReference type="EMBL" id="LT993738">
    <property type="protein sequence ID" value="SPN73866.1"/>
    <property type="molecule type" value="Genomic_DNA"/>
</dbReference>
<protein>
    <submittedName>
        <fullName evidence="1">Uncharacterized protein</fullName>
    </submittedName>
</protein>